<dbReference type="RefSeq" id="YP_009855863.1">
    <property type="nucleotide sequence ID" value="NC_048848.1"/>
</dbReference>
<accession>A0A6B9SUN9</accession>
<dbReference type="GeneID" id="55626604"/>
<dbReference type="EMBL" id="MN882550">
    <property type="protein sequence ID" value="QHJ73567.1"/>
    <property type="molecule type" value="Genomic_DNA"/>
</dbReference>
<proteinExistence type="predicted"/>
<organism evidence="2 3">
    <name type="scientific">Butyrivibrio phage Arawn</name>
    <dbReference type="NCBI Taxonomy" id="2724180"/>
    <lineage>
        <taxon>Viruses</taxon>
        <taxon>Duplodnaviria</taxon>
        <taxon>Heunggongvirae</taxon>
        <taxon>Uroviricota</taxon>
        <taxon>Caudoviricetes</taxon>
        <taxon>Arawnvirus</taxon>
        <taxon>Arawnvirus arawn</taxon>
    </lineage>
</organism>
<sequence>MEQIINNWALIIAAVALVVSVVTAVIKFTNMPTAAQIAKVKEWLLYAVTMAEKELGGGTGKLKLRYVYDLFLTKFSWLAKVITFEQFSALVDEALEEMKRLLESNNAVKEIVNNNVKEE</sequence>
<keyword evidence="3" id="KW-1185">Reference proteome</keyword>
<evidence type="ECO:0000313" key="2">
    <source>
        <dbReference type="EMBL" id="QHJ73567.1"/>
    </source>
</evidence>
<dbReference type="Proteomes" id="UP000464519">
    <property type="component" value="Segment"/>
</dbReference>
<evidence type="ECO:0000313" key="3">
    <source>
        <dbReference type="Proteomes" id="UP000464519"/>
    </source>
</evidence>
<feature type="coiled-coil region" evidence="1">
    <location>
        <begin position="84"/>
        <end position="111"/>
    </location>
</feature>
<reference evidence="2 3" key="1">
    <citation type="submission" date="2019-12" db="EMBL/GenBank/DDBJ databases">
        <title>The Isolation and Genome Sequencing of Six Novel Lytic Bacteriophages from the Rumen Active Against Butyrivibrio fibrisolvens.</title>
        <authorList>
            <person name="Friedersdorff J.C.A."/>
            <person name="Kingston-Smith A.H."/>
            <person name="Pachebat J.A."/>
            <person name="Rooke D."/>
            <person name="Creevey C.J."/>
        </authorList>
    </citation>
    <scope>NUCLEOTIDE SEQUENCE [LARGE SCALE GENOMIC DNA]</scope>
</reference>
<name>A0A6B9SUN9_9CAUD</name>
<evidence type="ECO:0000256" key="1">
    <source>
        <dbReference type="SAM" id="Coils"/>
    </source>
</evidence>
<keyword evidence="1" id="KW-0175">Coiled coil</keyword>
<protein>
    <submittedName>
        <fullName evidence="2">Uncharacterized protein</fullName>
    </submittedName>
</protein>